<evidence type="ECO:0000313" key="11">
    <source>
        <dbReference type="Proteomes" id="UP000037267"/>
    </source>
</evidence>
<dbReference type="InterPro" id="IPR036388">
    <property type="entry name" value="WH-like_DNA-bd_sf"/>
</dbReference>
<dbReference type="STRING" id="1503.CLPU_2c01480"/>
<dbReference type="PATRIC" id="fig|1503.3.peg.1643"/>
<organism evidence="10 11">
    <name type="scientific">Gottschalkia purinilytica</name>
    <name type="common">Clostridium purinilyticum</name>
    <dbReference type="NCBI Taxonomy" id="1503"/>
    <lineage>
        <taxon>Bacteria</taxon>
        <taxon>Bacillati</taxon>
        <taxon>Bacillota</taxon>
        <taxon>Tissierellia</taxon>
        <taxon>Tissierellales</taxon>
        <taxon>Gottschalkiaceae</taxon>
        <taxon>Gottschalkia</taxon>
    </lineage>
</organism>
<dbReference type="FunFam" id="3.40.50.2300:FF:000001">
    <property type="entry name" value="DNA-binding response regulator PhoB"/>
    <property type="match status" value="1"/>
</dbReference>
<dbReference type="Gene3D" id="3.40.50.2300">
    <property type="match status" value="1"/>
</dbReference>
<gene>
    <name evidence="10" type="primary">srrA</name>
    <name evidence="10" type="ORF">CLPU_2c01480</name>
</gene>
<feature type="modified residue" description="4-aspartylphosphate" evidence="6">
    <location>
        <position position="54"/>
    </location>
</feature>
<sequence length="231" mass="27222">MNTLKILIVEDEERMRKVIKKYLEAENYEVKEAKDGKEAIEIFNENEFDFILLDIMMPNIDGWTVCREIRKTSSVPIIMLSARGEEYDKLFGFELGVDDYMVKPFSPKELIARIKAILNRVNNFNNKVENTNDTLICIKNLKINTLSNEVYLDDNEIKLTPKEYDLLVFLCENKDITFSREQLLDRVWGYDFYGDLRTVDTHIKQLREKLCKKNKFIHTIWGKGYKLKAGD</sequence>
<keyword evidence="5" id="KW-0804">Transcription</keyword>
<dbReference type="Pfam" id="PF00072">
    <property type="entry name" value="Response_reg"/>
    <property type="match status" value="1"/>
</dbReference>
<keyword evidence="1 6" id="KW-0597">Phosphoprotein</keyword>
<feature type="DNA-binding region" description="OmpR/PhoB-type" evidence="7">
    <location>
        <begin position="133"/>
        <end position="229"/>
    </location>
</feature>
<keyword evidence="4 7" id="KW-0238">DNA-binding</keyword>
<evidence type="ECO:0000256" key="2">
    <source>
        <dbReference type="ARBA" id="ARBA00023012"/>
    </source>
</evidence>
<evidence type="ECO:0000256" key="7">
    <source>
        <dbReference type="PROSITE-ProRule" id="PRU01091"/>
    </source>
</evidence>
<dbReference type="EMBL" id="LGSS01000002">
    <property type="protein sequence ID" value="KNF09696.1"/>
    <property type="molecule type" value="Genomic_DNA"/>
</dbReference>
<dbReference type="RefSeq" id="WP_097677526.1">
    <property type="nucleotide sequence ID" value="NZ_LGSS01000002.1"/>
</dbReference>
<dbReference type="GO" id="GO:0032993">
    <property type="term" value="C:protein-DNA complex"/>
    <property type="evidence" value="ECO:0007669"/>
    <property type="project" value="TreeGrafter"/>
</dbReference>
<keyword evidence="2" id="KW-0902">Two-component regulatory system</keyword>
<dbReference type="SUPFAM" id="SSF52172">
    <property type="entry name" value="CheY-like"/>
    <property type="match status" value="1"/>
</dbReference>
<name>A0A0L0WE34_GOTPU</name>
<dbReference type="OrthoDB" id="9790442at2"/>
<dbReference type="PROSITE" id="PS51755">
    <property type="entry name" value="OMPR_PHOB"/>
    <property type="match status" value="1"/>
</dbReference>
<dbReference type="CDD" id="cd17574">
    <property type="entry name" value="REC_OmpR"/>
    <property type="match status" value="1"/>
</dbReference>
<dbReference type="GO" id="GO:0006355">
    <property type="term" value="P:regulation of DNA-templated transcription"/>
    <property type="evidence" value="ECO:0007669"/>
    <property type="project" value="InterPro"/>
</dbReference>
<dbReference type="InterPro" id="IPR011006">
    <property type="entry name" value="CheY-like_superfamily"/>
</dbReference>
<proteinExistence type="predicted"/>
<dbReference type="AlphaFoldDB" id="A0A0L0WE34"/>
<dbReference type="GO" id="GO:0005829">
    <property type="term" value="C:cytosol"/>
    <property type="evidence" value="ECO:0007669"/>
    <property type="project" value="TreeGrafter"/>
</dbReference>
<dbReference type="FunFam" id="1.10.10.10:FF:000018">
    <property type="entry name" value="DNA-binding response regulator ResD"/>
    <property type="match status" value="1"/>
</dbReference>
<evidence type="ECO:0000256" key="6">
    <source>
        <dbReference type="PROSITE-ProRule" id="PRU00169"/>
    </source>
</evidence>
<feature type="domain" description="Response regulatory" evidence="8">
    <location>
        <begin position="5"/>
        <end position="118"/>
    </location>
</feature>
<comment type="caution">
    <text evidence="10">The sequence shown here is derived from an EMBL/GenBank/DDBJ whole genome shotgun (WGS) entry which is preliminary data.</text>
</comment>
<dbReference type="InterPro" id="IPR001867">
    <property type="entry name" value="OmpR/PhoB-type_DNA-bd"/>
</dbReference>
<dbReference type="Pfam" id="PF00486">
    <property type="entry name" value="Trans_reg_C"/>
    <property type="match status" value="1"/>
</dbReference>
<dbReference type="InterPro" id="IPR016032">
    <property type="entry name" value="Sig_transdc_resp-reg_C-effctor"/>
</dbReference>
<evidence type="ECO:0000256" key="4">
    <source>
        <dbReference type="ARBA" id="ARBA00023125"/>
    </source>
</evidence>
<dbReference type="CDD" id="cd00383">
    <property type="entry name" value="trans_reg_C"/>
    <property type="match status" value="1"/>
</dbReference>
<keyword evidence="3" id="KW-0805">Transcription regulation</keyword>
<dbReference type="PANTHER" id="PTHR48111">
    <property type="entry name" value="REGULATOR OF RPOS"/>
    <property type="match status" value="1"/>
</dbReference>
<dbReference type="Gene3D" id="6.10.250.690">
    <property type="match status" value="1"/>
</dbReference>
<evidence type="ECO:0000256" key="5">
    <source>
        <dbReference type="ARBA" id="ARBA00023163"/>
    </source>
</evidence>
<dbReference type="SMART" id="SM00862">
    <property type="entry name" value="Trans_reg_C"/>
    <property type="match status" value="1"/>
</dbReference>
<evidence type="ECO:0000259" key="9">
    <source>
        <dbReference type="PROSITE" id="PS51755"/>
    </source>
</evidence>
<evidence type="ECO:0000259" key="8">
    <source>
        <dbReference type="PROSITE" id="PS50110"/>
    </source>
</evidence>
<dbReference type="PANTHER" id="PTHR48111:SF73">
    <property type="entry name" value="ALKALINE PHOSPHATASE SYNTHESIS TRANSCRIPTIONAL REGULATORY PROTEIN PHOP"/>
    <property type="match status" value="1"/>
</dbReference>
<dbReference type="SMART" id="SM00448">
    <property type="entry name" value="REC"/>
    <property type="match status" value="1"/>
</dbReference>
<evidence type="ECO:0000256" key="3">
    <source>
        <dbReference type="ARBA" id="ARBA00023015"/>
    </source>
</evidence>
<accession>A0A0L0WE34</accession>
<feature type="domain" description="OmpR/PhoB-type" evidence="9">
    <location>
        <begin position="133"/>
        <end position="229"/>
    </location>
</feature>
<dbReference type="InterPro" id="IPR039420">
    <property type="entry name" value="WalR-like"/>
</dbReference>
<evidence type="ECO:0000256" key="1">
    <source>
        <dbReference type="ARBA" id="ARBA00022553"/>
    </source>
</evidence>
<dbReference type="Gene3D" id="1.10.10.10">
    <property type="entry name" value="Winged helix-like DNA-binding domain superfamily/Winged helix DNA-binding domain"/>
    <property type="match status" value="1"/>
</dbReference>
<dbReference type="Proteomes" id="UP000037267">
    <property type="component" value="Unassembled WGS sequence"/>
</dbReference>
<evidence type="ECO:0000313" key="10">
    <source>
        <dbReference type="EMBL" id="KNF09696.1"/>
    </source>
</evidence>
<dbReference type="InterPro" id="IPR001789">
    <property type="entry name" value="Sig_transdc_resp-reg_receiver"/>
</dbReference>
<reference evidence="11" key="1">
    <citation type="submission" date="2015-07" db="EMBL/GenBank/DDBJ databases">
        <title>Draft genome sequence of the purine-degrading Gottschalkia purinilyticum DSM 1384 (formerly Clostridium purinilyticum).</title>
        <authorList>
            <person name="Poehlein A."/>
            <person name="Schiel-Bengelsdorf B."/>
            <person name="Bengelsdorf F.R."/>
            <person name="Daniel R."/>
            <person name="Duerre P."/>
        </authorList>
    </citation>
    <scope>NUCLEOTIDE SEQUENCE [LARGE SCALE GENOMIC DNA]</scope>
    <source>
        <strain evidence="11">DSM 1384</strain>
    </source>
</reference>
<dbReference type="PROSITE" id="PS50110">
    <property type="entry name" value="RESPONSE_REGULATORY"/>
    <property type="match status" value="1"/>
</dbReference>
<dbReference type="GO" id="GO:0000976">
    <property type="term" value="F:transcription cis-regulatory region binding"/>
    <property type="evidence" value="ECO:0007669"/>
    <property type="project" value="TreeGrafter"/>
</dbReference>
<dbReference type="GO" id="GO:0000156">
    <property type="term" value="F:phosphorelay response regulator activity"/>
    <property type="evidence" value="ECO:0007669"/>
    <property type="project" value="TreeGrafter"/>
</dbReference>
<dbReference type="SUPFAM" id="SSF46894">
    <property type="entry name" value="C-terminal effector domain of the bipartite response regulators"/>
    <property type="match status" value="1"/>
</dbReference>
<keyword evidence="11" id="KW-1185">Reference proteome</keyword>
<protein>
    <submittedName>
        <fullName evidence="10">Transcriptional regulatory protein SrrA</fullName>
    </submittedName>
</protein>